<reference evidence="1" key="1">
    <citation type="submission" date="2021-04" db="EMBL/GenBank/DDBJ databases">
        <title>Genome sequence of Serratia sp. arafor3.</title>
        <authorList>
            <person name="Besaury L."/>
        </authorList>
    </citation>
    <scope>NUCLEOTIDE SEQUENCE</scope>
    <source>
        <strain evidence="1">Arafor3</strain>
    </source>
</reference>
<organism evidence="1 2">
    <name type="scientific">Serratia silvae</name>
    <dbReference type="NCBI Taxonomy" id="2824122"/>
    <lineage>
        <taxon>Bacteria</taxon>
        <taxon>Pseudomonadati</taxon>
        <taxon>Pseudomonadota</taxon>
        <taxon>Gammaproteobacteria</taxon>
        <taxon>Enterobacterales</taxon>
        <taxon>Yersiniaceae</taxon>
        <taxon>Serratia</taxon>
    </lineage>
</organism>
<name>A0ABT0K9S8_9GAMM</name>
<evidence type="ECO:0000313" key="1">
    <source>
        <dbReference type="EMBL" id="MCL1028776.1"/>
    </source>
</evidence>
<dbReference type="EMBL" id="JAGQDC010000004">
    <property type="protein sequence ID" value="MCL1028776.1"/>
    <property type="molecule type" value="Genomic_DNA"/>
</dbReference>
<protein>
    <recommendedName>
        <fullName evidence="3">Oxygen-regulated invasion protein OrgB</fullName>
    </recommendedName>
</protein>
<dbReference type="RefSeq" id="WP_248945058.1">
    <property type="nucleotide sequence ID" value="NZ_CBCSGY010000005.1"/>
</dbReference>
<evidence type="ECO:0008006" key="3">
    <source>
        <dbReference type="Google" id="ProtNLM"/>
    </source>
</evidence>
<evidence type="ECO:0000313" key="2">
    <source>
        <dbReference type="Proteomes" id="UP001165275"/>
    </source>
</evidence>
<proteinExistence type="predicted"/>
<keyword evidence="2" id="KW-1185">Reference proteome</keyword>
<accession>A0ABT0K9S8</accession>
<comment type="caution">
    <text evidence="1">The sequence shown here is derived from an EMBL/GenBank/DDBJ whole genome shotgun (WGS) entry which is preliminary data.</text>
</comment>
<sequence length="228" mass="26243">MQNKKSPNFLDNASEGVLLKRAGVAQQKQNNALIAEAQRRAKMLVKAADNEAQEIYHHARAMGYEHGILTATDAVVHYFRESNSRELAFYKRIKEEVRTLLSGIFNSSDIFLAVLEEWSSGFEAYNDANETVSLLIPESCHQFKPKMVELLKKERNWKVHVEYHVENRFVIRFQNNIAEFCPEDITLEITNRVISHYANFSINTLSDDGITKLREILLCHSVQETPDE</sequence>
<dbReference type="Proteomes" id="UP001165275">
    <property type="component" value="Unassembled WGS sequence"/>
</dbReference>
<gene>
    <name evidence="1" type="ORF">KAJ71_07025</name>
</gene>